<dbReference type="Proteomes" id="UP001642540">
    <property type="component" value="Unassembled WGS sequence"/>
</dbReference>
<dbReference type="EMBL" id="CAXLJM020000023">
    <property type="protein sequence ID" value="CAL8089480.1"/>
    <property type="molecule type" value="Genomic_DNA"/>
</dbReference>
<reference evidence="2 3" key="1">
    <citation type="submission" date="2024-08" db="EMBL/GenBank/DDBJ databases">
        <authorList>
            <person name="Cucini C."/>
            <person name="Frati F."/>
        </authorList>
    </citation>
    <scope>NUCLEOTIDE SEQUENCE [LARGE SCALE GENOMIC DNA]</scope>
</reference>
<accession>A0ABP1Q545</accession>
<evidence type="ECO:0000256" key="1">
    <source>
        <dbReference type="SAM" id="Phobius"/>
    </source>
</evidence>
<proteinExistence type="predicted"/>
<keyword evidence="1" id="KW-0472">Membrane</keyword>
<feature type="transmembrane region" description="Helical" evidence="1">
    <location>
        <begin position="87"/>
        <end position="106"/>
    </location>
</feature>
<keyword evidence="3" id="KW-1185">Reference proteome</keyword>
<comment type="caution">
    <text evidence="2">The sequence shown here is derived from an EMBL/GenBank/DDBJ whole genome shotgun (WGS) entry which is preliminary data.</text>
</comment>
<keyword evidence="1" id="KW-0812">Transmembrane</keyword>
<protein>
    <submittedName>
        <fullName evidence="2">Uncharacterized protein</fullName>
    </submittedName>
</protein>
<evidence type="ECO:0000313" key="3">
    <source>
        <dbReference type="Proteomes" id="UP001642540"/>
    </source>
</evidence>
<sequence length="114" mass="13245">MENEYMTLKPNSDYPHIAEVIPDDFQDFALPYTKVHRDGSRELHILTERRRRKHKKTLIKGGYGCCIWCGQLMCLCCLLAMKRNTLRFIGLILVIICLLLILLSLVQELIQLLA</sequence>
<gene>
    <name evidence="2" type="ORF">ODALV1_LOCUS7389</name>
</gene>
<evidence type="ECO:0000313" key="2">
    <source>
        <dbReference type="EMBL" id="CAL8089480.1"/>
    </source>
</evidence>
<keyword evidence="1" id="KW-1133">Transmembrane helix</keyword>
<name>A0ABP1Q545_9HEXA</name>
<organism evidence="2 3">
    <name type="scientific">Orchesella dallaii</name>
    <dbReference type="NCBI Taxonomy" id="48710"/>
    <lineage>
        <taxon>Eukaryota</taxon>
        <taxon>Metazoa</taxon>
        <taxon>Ecdysozoa</taxon>
        <taxon>Arthropoda</taxon>
        <taxon>Hexapoda</taxon>
        <taxon>Collembola</taxon>
        <taxon>Entomobryomorpha</taxon>
        <taxon>Entomobryoidea</taxon>
        <taxon>Orchesellidae</taxon>
        <taxon>Orchesellinae</taxon>
        <taxon>Orchesella</taxon>
    </lineage>
</organism>
<feature type="transmembrane region" description="Helical" evidence="1">
    <location>
        <begin position="58"/>
        <end position="81"/>
    </location>
</feature>